<dbReference type="InterPro" id="IPR040976">
    <property type="entry name" value="Pkinase_fungal"/>
</dbReference>
<accession>A0A4Q9PRG5</accession>
<gene>
    <name evidence="2" type="ORF">BD310DRAFT_881684</name>
</gene>
<sequence length="826" mass="92670">MAHSVVTIELDNEEFSRAFLQPPHITVRDRRAGLFPFASLKYANDLEPTTISKFFVSAVGGHHLITGSTLVRQYSDPPSLDESHRRPDAAIFRSLSVPRRGRAHWADQRVPVVFFSHVPGADPFSSADSVQLFSKTGRERKKRLEQLSATAELLFAAQHRVFLFMLVVFGRKLRLVRWDRSGVVATPLTDYYKRPTMLCDCLRRLSLLDDSSLGFDTTATRLPSRDPDYLRMDIAAAHHGTDIDHSERHVEEGELEEVPMFRYVRSLFRDSLSGDWPRYRLQVQDGDSLRSYLVGKPIFRGSGTTGRGTRGYVAFDSETGCFVWLKDTWRASAMATEREGDVLRQLNDAGIENVPTLECHGDVHDQATVTDIWWERKHAPSSTSPHSPSSSPSTSSTRAADSTTGRKRKRGHEFSGEDGAPRSMSREGTLATADPLQHYIHYRVVVKEIAMPLKKFKSGKQLVSIVLDCLHAHRHASTNPAILRLHRDVSGDNILIYPRIRPDKDGKGASIVWSGLLIDWELSLPRDSEEVPQLVKGVRLGTRQFISVSLLDNPLQPVRVSDELESFLHVLVYYSVAYVRSNCTSPNSWINNYFFYCGMPNAYTGGLKSIAVEHDGYLSTLVPEGPLLFRSPMDGLLGTLLRSFKAHYDVMEFEAQKARSPSPSSSSSSRSKGSPVDPRAALAARNFLPVTSVEDNPELAEYMARIKARVPLDNIPTDEDRRYASLVADHSFVIDFIDKLIRLNNWPDDDRLPQPPTPPSPSSEQDVEQESEESAPSPSPKRRRKVAPTKETTRAAPSRSQTSMRLTRSRTRAAAVQGSRSERRRA</sequence>
<feature type="compositionally biased region" description="Low complexity" evidence="1">
    <location>
        <begin position="380"/>
        <end position="397"/>
    </location>
</feature>
<feature type="region of interest" description="Disordered" evidence="1">
    <location>
        <begin position="747"/>
        <end position="826"/>
    </location>
</feature>
<dbReference type="Pfam" id="PF17667">
    <property type="entry name" value="Pkinase_fungal"/>
    <property type="match status" value="1"/>
</dbReference>
<reference evidence="2 3" key="1">
    <citation type="submission" date="2019-01" db="EMBL/GenBank/DDBJ databases">
        <title>Draft genome sequences of three monokaryotic isolates of the white-rot basidiomycete fungus Dichomitus squalens.</title>
        <authorList>
            <consortium name="DOE Joint Genome Institute"/>
            <person name="Lopez S.C."/>
            <person name="Andreopoulos B."/>
            <person name="Pangilinan J."/>
            <person name="Lipzen A."/>
            <person name="Riley R."/>
            <person name="Ahrendt S."/>
            <person name="Ng V."/>
            <person name="Barry K."/>
            <person name="Daum C."/>
            <person name="Grigoriev I.V."/>
            <person name="Hilden K.S."/>
            <person name="Makela M.R."/>
            <person name="de Vries R.P."/>
        </authorList>
    </citation>
    <scope>NUCLEOTIDE SEQUENCE [LARGE SCALE GENOMIC DNA]</scope>
    <source>
        <strain evidence="2 3">CBS 464.89</strain>
    </source>
</reference>
<evidence type="ECO:0000313" key="3">
    <source>
        <dbReference type="Proteomes" id="UP000292082"/>
    </source>
</evidence>
<dbReference type="Proteomes" id="UP000292082">
    <property type="component" value="Unassembled WGS sequence"/>
</dbReference>
<evidence type="ECO:0000256" key="1">
    <source>
        <dbReference type="SAM" id="MobiDB-lite"/>
    </source>
</evidence>
<dbReference type="AlphaFoldDB" id="A0A4Q9PRG5"/>
<feature type="region of interest" description="Disordered" evidence="1">
    <location>
        <begin position="378"/>
        <end position="428"/>
    </location>
</feature>
<feature type="compositionally biased region" description="Low complexity" evidence="1">
    <location>
        <begin position="659"/>
        <end position="671"/>
    </location>
</feature>
<protein>
    <submittedName>
        <fullName evidence="2">Uncharacterized protein</fullName>
    </submittedName>
</protein>
<proteinExistence type="predicted"/>
<keyword evidence="3" id="KW-1185">Reference proteome</keyword>
<name>A0A4Q9PRG5_9APHY</name>
<dbReference type="PANTHER" id="PTHR38248">
    <property type="entry name" value="FUNK1 6"/>
    <property type="match status" value="1"/>
</dbReference>
<dbReference type="STRING" id="114155.A0A4Q9PRG5"/>
<dbReference type="EMBL" id="ML145143">
    <property type="protein sequence ID" value="TBU56981.1"/>
    <property type="molecule type" value="Genomic_DNA"/>
</dbReference>
<organism evidence="2 3">
    <name type="scientific">Dichomitus squalens</name>
    <dbReference type="NCBI Taxonomy" id="114155"/>
    <lineage>
        <taxon>Eukaryota</taxon>
        <taxon>Fungi</taxon>
        <taxon>Dikarya</taxon>
        <taxon>Basidiomycota</taxon>
        <taxon>Agaricomycotina</taxon>
        <taxon>Agaricomycetes</taxon>
        <taxon>Polyporales</taxon>
        <taxon>Polyporaceae</taxon>
        <taxon>Dichomitus</taxon>
    </lineage>
</organism>
<evidence type="ECO:0000313" key="2">
    <source>
        <dbReference type="EMBL" id="TBU56981.1"/>
    </source>
</evidence>
<dbReference type="PANTHER" id="PTHR38248:SF2">
    <property type="entry name" value="FUNK1 11"/>
    <property type="match status" value="1"/>
</dbReference>
<feature type="region of interest" description="Disordered" evidence="1">
    <location>
        <begin position="657"/>
        <end position="678"/>
    </location>
</feature>